<comment type="caution">
    <text evidence="1">The sequence shown here is derived from an EMBL/GenBank/DDBJ whole genome shotgun (WGS) entry which is preliminary data.</text>
</comment>
<evidence type="ECO:0000313" key="1">
    <source>
        <dbReference type="EMBL" id="HAF7989437.1"/>
    </source>
</evidence>
<dbReference type="AlphaFoldDB" id="A0A753B6E6"/>
<dbReference type="InterPro" id="IPR008018">
    <property type="entry name" value="Phage_tail_attach_FII"/>
</dbReference>
<dbReference type="Pfam" id="PF05354">
    <property type="entry name" value="Phage_attach"/>
    <property type="match status" value="1"/>
</dbReference>
<accession>A0A753B6E6</accession>
<protein>
    <submittedName>
        <fullName evidence="1">Phage tail protein</fullName>
    </submittedName>
</protein>
<gene>
    <name evidence="1" type="ORF">GND80_004308</name>
</gene>
<organism evidence="1">
    <name type="scientific">Salmonella enterica subsp. houtenae serovar 45:g,z51:-</name>
    <dbReference type="NCBI Taxonomy" id="1967611"/>
    <lineage>
        <taxon>Bacteria</taxon>
        <taxon>Pseudomonadati</taxon>
        <taxon>Pseudomonadota</taxon>
        <taxon>Gammaproteobacteria</taxon>
        <taxon>Enterobacterales</taxon>
        <taxon>Enterobacteriaceae</taxon>
        <taxon>Salmonella</taxon>
    </lineage>
</organism>
<dbReference type="EMBL" id="DAAWID010000039">
    <property type="protein sequence ID" value="HAF7989437.1"/>
    <property type="molecule type" value="Genomic_DNA"/>
</dbReference>
<dbReference type="SUPFAM" id="SSF69279">
    <property type="entry name" value="Phage tail proteins"/>
    <property type="match status" value="1"/>
</dbReference>
<dbReference type="Gene3D" id="2.40.10.180">
    <property type="entry name" value="Phage tail proteins"/>
    <property type="match status" value="1"/>
</dbReference>
<proteinExistence type="predicted"/>
<sequence length="115" mass="12748">MPFDNLFDAAMSDADSRIIDVMGTTVQVVIAGQTRTIRGVFEEEENLGYASNGVRIEGCSPSLFVKSDEISGLKRLDVIYIGKNVFWVDRIAPDDCGSRHIWLGVGMPPTENRLR</sequence>
<dbReference type="GO" id="GO:0019068">
    <property type="term" value="P:virion assembly"/>
    <property type="evidence" value="ECO:0007669"/>
    <property type="project" value="InterPro"/>
</dbReference>
<name>A0A753B6E6_SALHO</name>
<reference evidence="1" key="1">
    <citation type="journal article" date="2018" name="Genome Biol.">
        <title>SKESA: strategic k-mer extension for scrupulous assemblies.</title>
        <authorList>
            <person name="Souvorov A."/>
            <person name="Agarwala R."/>
            <person name="Lipman D.J."/>
        </authorList>
    </citation>
    <scope>NUCLEOTIDE SEQUENCE</scope>
    <source>
        <strain evidence="1">405-87</strain>
    </source>
</reference>
<dbReference type="InterPro" id="IPR053734">
    <property type="entry name" value="Phage_Head-Tail_Connect_sf"/>
</dbReference>
<reference evidence="1" key="2">
    <citation type="submission" date="2018-07" db="EMBL/GenBank/DDBJ databases">
        <authorList>
            <consortium name="NCBI Pathogen Detection Project"/>
        </authorList>
    </citation>
    <scope>NUCLEOTIDE SEQUENCE</scope>
    <source>
        <strain evidence="1">405-87</strain>
    </source>
</reference>